<evidence type="ECO:0000256" key="4">
    <source>
        <dbReference type="ARBA" id="ARBA00022827"/>
    </source>
</evidence>
<reference evidence="10" key="1">
    <citation type="journal article" date="2019" name="Int. J. Syst. Evol. Microbiol.">
        <title>The Global Catalogue of Microorganisms (GCM) 10K type strain sequencing project: providing services to taxonomists for standard genome sequencing and annotation.</title>
        <authorList>
            <consortium name="The Broad Institute Genomics Platform"/>
            <consortium name="The Broad Institute Genome Sequencing Center for Infectious Disease"/>
            <person name="Wu L."/>
            <person name="Ma J."/>
        </authorList>
    </citation>
    <scope>NUCLEOTIDE SEQUENCE [LARGE SCALE GENOMIC DNA]</scope>
    <source>
        <strain evidence="10">KCTC 15012</strain>
    </source>
</reference>
<dbReference type="SUPFAM" id="SSF51905">
    <property type="entry name" value="FAD/NAD(P)-binding domain"/>
    <property type="match status" value="1"/>
</dbReference>
<dbReference type="InterPro" id="IPR006076">
    <property type="entry name" value="FAD-dep_OxRdtase"/>
</dbReference>
<dbReference type="SUPFAM" id="SSF54373">
    <property type="entry name" value="FAD-linked reductases, C-terminal domain"/>
    <property type="match status" value="1"/>
</dbReference>
<evidence type="ECO:0000259" key="8">
    <source>
        <dbReference type="Pfam" id="PF01266"/>
    </source>
</evidence>
<dbReference type="RefSeq" id="WP_377315260.1">
    <property type="nucleotide sequence ID" value="NZ_JBHUIY010000009.1"/>
</dbReference>
<dbReference type="Gene3D" id="3.50.50.60">
    <property type="entry name" value="FAD/NAD(P)-binding domain"/>
    <property type="match status" value="2"/>
</dbReference>
<dbReference type="EMBL" id="JBHUIY010000009">
    <property type="protein sequence ID" value="MFD2233487.1"/>
    <property type="molecule type" value="Genomic_DNA"/>
</dbReference>
<dbReference type="GO" id="GO:0016491">
    <property type="term" value="F:oxidoreductase activity"/>
    <property type="evidence" value="ECO:0007669"/>
    <property type="project" value="UniProtKB-KW"/>
</dbReference>
<organism evidence="9 10">
    <name type="scientific">Phaeospirillum tilakii</name>
    <dbReference type="NCBI Taxonomy" id="741673"/>
    <lineage>
        <taxon>Bacteria</taxon>
        <taxon>Pseudomonadati</taxon>
        <taxon>Pseudomonadota</taxon>
        <taxon>Alphaproteobacteria</taxon>
        <taxon>Rhodospirillales</taxon>
        <taxon>Rhodospirillaceae</taxon>
        <taxon>Phaeospirillum</taxon>
    </lineage>
</organism>
<name>A0ABW5CAR9_9PROT</name>
<dbReference type="Gene3D" id="3.30.9.10">
    <property type="entry name" value="D-Amino Acid Oxidase, subunit A, domain 2"/>
    <property type="match status" value="1"/>
</dbReference>
<evidence type="ECO:0000256" key="6">
    <source>
        <dbReference type="ARBA" id="ARBA00047884"/>
    </source>
</evidence>
<evidence type="ECO:0000256" key="1">
    <source>
        <dbReference type="ARBA" id="ARBA00001974"/>
    </source>
</evidence>
<sequence length="447" mass="47956">MAGVVTPHLPSRARRTTCKGLTALQHRESGRVKIIVIGAGVVGTAAAWYLAAAGHEVEVVERRDGAGLETSFANGGQISPCHAEPWANPAVLPKLARWLGREDAPLLMRWRRWDPELWAWGASFLVNCLPGRTEANTERVLRLALYSRDCLRRLRAETGIAYDQRTAGILHIYRDPAEYAHACAAADLMRRHGLDRVALTVAECLEHEPALAAVAPTLAGGIFTPGDESGDAHLFTRELARLAEGRGVRFRYGVGVRRLVTRGERVAGLDTEAGQLEAEVYVLAAATASRALARPLGLHLPIVPAKGYSITAPVTDPARAPVVSITDDEHKIVVSRLGERLRVAGTAEMTGEDLTLTPARVAAVLGHARALFPGGADYDRAEPWTGLRPATPDGVPLVGPTRYHNLWLDTGHGTLGWTMACGSGALLADLIGRRRPAIDPAGLGLSR</sequence>
<comment type="similarity">
    <text evidence="2 7">Belongs to the DadA oxidoreductase family.</text>
</comment>
<feature type="domain" description="FAD dependent oxidoreductase" evidence="8">
    <location>
        <begin position="33"/>
        <end position="430"/>
    </location>
</feature>
<feature type="binding site" evidence="7">
    <location>
        <begin position="34"/>
        <end position="48"/>
    </location>
    <ligand>
        <name>FAD</name>
        <dbReference type="ChEBI" id="CHEBI:57692"/>
    </ligand>
</feature>
<keyword evidence="10" id="KW-1185">Reference proteome</keyword>
<dbReference type="HAMAP" id="MF_01202">
    <property type="entry name" value="DadA"/>
    <property type="match status" value="1"/>
</dbReference>
<dbReference type="NCBIfam" id="NF001933">
    <property type="entry name" value="PRK00711.1"/>
    <property type="match status" value="1"/>
</dbReference>
<comment type="cofactor">
    <cofactor evidence="1 7">
        <name>FAD</name>
        <dbReference type="ChEBI" id="CHEBI:57692"/>
    </cofactor>
</comment>
<comment type="catalytic activity">
    <reaction evidence="6 7">
        <text>a D-alpha-amino acid + A + H2O = a 2-oxocarboxylate + AH2 + NH4(+)</text>
        <dbReference type="Rhea" id="RHEA:18125"/>
        <dbReference type="ChEBI" id="CHEBI:13193"/>
        <dbReference type="ChEBI" id="CHEBI:15377"/>
        <dbReference type="ChEBI" id="CHEBI:17499"/>
        <dbReference type="ChEBI" id="CHEBI:28938"/>
        <dbReference type="ChEBI" id="CHEBI:35179"/>
        <dbReference type="ChEBI" id="CHEBI:59871"/>
    </reaction>
</comment>
<keyword evidence="4 7" id="KW-0274">FAD</keyword>
<gene>
    <name evidence="7" type="primary">dadA</name>
    <name evidence="9" type="ORF">ACFSNB_06690</name>
</gene>
<keyword evidence="5 7" id="KW-0560">Oxidoreductase</keyword>
<accession>A0ABW5CAR9</accession>
<dbReference type="PANTHER" id="PTHR13847:SF280">
    <property type="entry name" value="D-AMINO ACID DEHYDROGENASE"/>
    <property type="match status" value="1"/>
</dbReference>
<keyword evidence="3 7" id="KW-0285">Flavoprotein</keyword>
<dbReference type="InterPro" id="IPR023080">
    <property type="entry name" value="DadA"/>
</dbReference>
<evidence type="ECO:0000256" key="5">
    <source>
        <dbReference type="ARBA" id="ARBA00023002"/>
    </source>
</evidence>
<dbReference type="EC" id="1.4.99.-" evidence="7"/>
<evidence type="ECO:0000256" key="2">
    <source>
        <dbReference type="ARBA" id="ARBA00009410"/>
    </source>
</evidence>
<protein>
    <recommendedName>
        <fullName evidence="7">D-amino acid dehydrogenase</fullName>
        <ecNumber evidence="7">1.4.99.-</ecNumber>
    </recommendedName>
</protein>
<evidence type="ECO:0000256" key="3">
    <source>
        <dbReference type="ARBA" id="ARBA00022630"/>
    </source>
</evidence>
<dbReference type="Proteomes" id="UP001597296">
    <property type="component" value="Unassembled WGS sequence"/>
</dbReference>
<dbReference type="PANTHER" id="PTHR13847">
    <property type="entry name" value="SARCOSINE DEHYDROGENASE-RELATED"/>
    <property type="match status" value="1"/>
</dbReference>
<dbReference type="InterPro" id="IPR036188">
    <property type="entry name" value="FAD/NAD-bd_sf"/>
</dbReference>
<evidence type="ECO:0000313" key="9">
    <source>
        <dbReference type="EMBL" id="MFD2233487.1"/>
    </source>
</evidence>
<dbReference type="Pfam" id="PF01266">
    <property type="entry name" value="DAO"/>
    <property type="match status" value="1"/>
</dbReference>
<evidence type="ECO:0000256" key="7">
    <source>
        <dbReference type="HAMAP-Rule" id="MF_01202"/>
    </source>
</evidence>
<comment type="function">
    <text evidence="7">Oxidative deamination of D-amino acids.</text>
</comment>
<comment type="caution">
    <text evidence="9">The sequence shown here is derived from an EMBL/GenBank/DDBJ whole genome shotgun (WGS) entry which is preliminary data.</text>
</comment>
<proteinExistence type="inferred from homology"/>
<evidence type="ECO:0000313" key="10">
    <source>
        <dbReference type="Proteomes" id="UP001597296"/>
    </source>
</evidence>